<feature type="domain" description="ArsA HSP20-like" evidence="1">
    <location>
        <begin position="101"/>
        <end position="158"/>
    </location>
</feature>
<accession>A0A835VGV8</accession>
<dbReference type="EMBL" id="JADCNL010000001">
    <property type="protein sequence ID" value="KAG0498382.1"/>
    <property type="molecule type" value="Genomic_DNA"/>
</dbReference>
<evidence type="ECO:0000313" key="3">
    <source>
        <dbReference type="Proteomes" id="UP000636800"/>
    </source>
</evidence>
<dbReference type="OrthoDB" id="959565at2759"/>
<comment type="caution">
    <text evidence="2">The sequence shown here is derived from an EMBL/GenBank/DDBJ whole genome shotgun (WGS) entry which is preliminary data.</text>
</comment>
<dbReference type="PANTHER" id="PTHR43868:SF1">
    <property type="entry name" value="P-LOOP CONTAINING NUCLEOSIDE TRIPHOSPHATE HYDROLASES SUPERFAMILY PROTEIN"/>
    <property type="match status" value="1"/>
</dbReference>
<reference evidence="2 3" key="1">
    <citation type="journal article" date="2020" name="Nat. Food">
        <title>A phased Vanilla planifolia genome enables genetic improvement of flavour and production.</title>
        <authorList>
            <person name="Hasing T."/>
            <person name="Tang H."/>
            <person name="Brym M."/>
            <person name="Khazi F."/>
            <person name="Huang T."/>
            <person name="Chambers A.H."/>
        </authorList>
    </citation>
    <scope>NUCLEOTIDE SEQUENCE [LARGE SCALE GENOMIC DNA]</scope>
    <source>
        <tissue evidence="2">Leaf</tissue>
    </source>
</reference>
<gene>
    <name evidence="2" type="ORF">HPP92_003073</name>
</gene>
<evidence type="ECO:0000259" key="1">
    <source>
        <dbReference type="Pfam" id="PF17886"/>
    </source>
</evidence>
<dbReference type="InterPro" id="IPR040612">
    <property type="entry name" value="ArsA_HSP20-like"/>
</dbReference>
<protein>
    <recommendedName>
        <fullName evidence="1">ArsA HSP20-like domain-containing protein</fullName>
    </recommendedName>
</protein>
<organism evidence="2 3">
    <name type="scientific">Vanilla planifolia</name>
    <name type="common">Vanilla</name>
    <dbReference type="NCBI Taxonomy" id="51239"/>
    <lineage>
        <taxon>Eukaryota</taxon>
        <taxon>Viridiplantae</taxon>
        <taxon>Streptophyta</taxon>
        <taxon>Embryophyta</taxon>
        <taxon>Tracheophyta</taxon>
        <taxon>Spermatophyta</taxon>
        <taxon>Magnoliopsida</taxon>
        <taxon>Liliopsida</taxon>
        <taxon>Asparagales</taxon>
        <taxon>Orchidaceae</taxon>
        <taxon>Vanilloideae</taxon>
        <taxon>Vanilleae</taxon>
        <taxon>Vanilla</taxon>
    </lineage>
</organism>
<dbReference type="Gene3D" id="2.60.40.790">
    <property type="match status" value="1"/>
</dbReference>
<dbReference type="PANTHER" id="PTHR43868">
    <property type="entry name" value="OS02G0711200 PROTEIN"/>
    <property type="match status" value="1"/>
</dbReference>
<dbReference type="InterPro" id="IPR008978">
    <property type="entry name" value="HSP20-like_chaperone"/>
</dbReference>
<sequence>MDPSKPTSIMSALRYWGCAIQAGASICGALGFSENFSSVSQNMTEKMSPLYFALLPYISLNSLVDWDAILNSLSDDAKHLLGGRTISSNSSVLFDPKLKAVTLFMPGFDKSEIKLFQYRGGSELLVEAGDQRRIIHLPPGMQGKVGGAKFVDRNLIVTLR</sequence>
<dbReference type="Pfam" id="PF17886">
    <property type="entry name" value="ArsA_HSP20"/>
    <property type="match status" value="1"/>
</dbReference>
<keyword evidence="3" id="KW-1185">Reference proteome</keyword>
<proteinExistence type="predicted"/>
<dbReference type="Proteomes" id="UP000636800">
    <property type="component" value="Chromosome 1"/>
</dbReference>
<dbReference type="AlphaFoldDB" id="A0A835VGV8"/>
<evidence type="ECO:0000313" key="2">
    <source>
        <dbReference type="EMBL" id="KAG0498382.1"/>
    </source>
</evidence>
<dbReference type="InterPro" id="IPR053262">
    <property type="entry name" value="ArsA_ATPase-like"/>
</dbReference>
<name>A0A835VGV8_VANPL</name>